<dbReference type="PATRIC" id="fig|1768241.3.peg.4601"/>
<dbReference type="InterPro" id="IPR036852">
    <property type="entry name" value="Peptidase_S8/S53_dom_sf"/>
</dbReference>
<dbReference type="GO" id="GO:0006508">
    <property type="term" value="P:proteolysis"/>
    <property type="evidence" value="ECO:0007669"/>
    <property type="project" value="InterPro"/>
</dbReference>
<dbReference type="EMBL" id="LPUY01000136">
    <property type="protein sequence ID" value="KUP90751.1"/>
    <property type="molecule type" value="Genomic_DNA"/>
</dbReference>
<dbReference type="Gene3D" id="3.40.50.200">
    <property type="entry name" value="Peptidase S8/S53 domain"/>
    <property type="match status" value="1"/>
</dbReference>
<sequence>MASKYSLPHINIESRRERADFKSTNERFPGSPPPRDRQQHGAMLRGQFSQAANDFEQDRPRDERVSPAAGVYLEVELRPNASPDSLERKRSNLKPASAKLGAADTRIVGLFVPEDAKPVLESILADYQSGELTEKGQNPPYKSFVEPIEAIRKARLETFWTDDLEALPQDPNDTIWWEVWCIKSAENALDALAEKLDARCAPKEQRLVFPEHVVVPVLAARATIELMLFARFSITELRRATDTPHFFIDDLNPDEQFEWTDDLAVRIEWPGAEVPAICLLDSGVNRAHSLIEPALSPADLYSVRPEWGVDDTGPRPGHGTQMAGIALHGDLVPKLADKNQVKLAHRLESVKILPPPGMGKPEERFYGPITKSAVSLAEIGRPERGRVFCMAVTNEDISGTQPSTWSAALDQEAAGVTMDDKRALRRLIVVSAGNAPNPIMLHEVQPSDTYPIEDPAQAWNVVTVGGYTDKIHIAEPELADHSPLAEAGDLSPFTRTSTLWTTGRNRPIKPDIVMEAGNRAVDASRTTVVDTTSLSVATSGPEVDRRPLVPFRATSAATAEAARLACRLMAAKPEYWPETIRALMVHGAEWTDKMRFALDPLGKTDAAKLLRHFGYGVPTYERAIASAENHLALVAQSEIQPYGVSGFKDCHYYDLPWPRQAFEALGDEEVRLKITLSYFVDPNPGALASLDPYRYQSFGLRFDLKRRMESTDEFKKRVNVEERADPRRKPPTQSDTDNWRFPDGTPSGSLHCNEWKGPAAWLLARNILCIKPVGGWWKNRADTATRQQKTRYALVVSVKTAREDVTLHTDINSIIFGTVPVSQDIEIGT</sequence>
<gene>
    <name evidence="3" type="ORF">TRIHO_44040</name>
</gene>
<name>A0A132BQT4_9RHOB</name>
<dbReference type="GO" id="GO:0004252">
    <property type="term" value="F:serine-type endopeptidase activity"/>
    <property type="evidence" value="ECO:0007669"/>
    <property type="project" value="InterPro"/>
</dbReference>
<evidence type="ECO:0000259" key="2">
    <source>
        <dbReference type="Pfam" id="PF00082"/>
    </source>
</evidence>
<evidence type="ECO:0000313" key="3">
    <source>
        <dbReference type="EMBL" id="KUP90751.1"/>
    </source>
</evidence>
<evidence type="ECO:0000313" key="4">
    <source>
        <dbReference type="Proteomes" id="UP000068382"/>
    </source>
</evidence>
<feature type="region of interest" description="Disordered" evidence="1">
    <location>
        <begin position="719"/>
        <end position="743"/>
    </location>
</feature>
<dbReference type="Pfam" id="PF00082">
    <property type="entry name" value="Peptidase_S8"/>
    <property type="match status" value="1"/>
</dbReference>
<dbReference type="SUPFAM" id="SSF52743">
    <property type="entry name" value="Subtilisin-like"/>
    <property type="match status" value="1"/>
</dbReference>
<feature type="compositionally biased region" description="Basic and acidic residues" evidence="1">
    <location>
        <begin position="56"/>
        <end position="65"/>
    </location>
</feature>
<dbReference type="AlphaFoldDB" id="A0A132BQT4"/>
<proteinExistence type="predicted"/>
<dbReference type="RefSeq" id="WP_065323581.1">
    <property type="nucleotide sequence ID" value="NZ_LPUY01000136.1"/>
</dbReference>
<accession>A0A132BQT4</accession>
<evidence type="ECO:0000256" key="1">
    <source>
        <dbReference type="SAM" id="MobiDB-lite"/>
    </source>
</evidence>
<keyword evidence="4" id="KW-1185">Reference proteome</keyword>
<feature type="domain" description="Peptidase S8/S53" evidence="2">
    <location>
        <begin position="276"/>
        <end position="616"/>
    </location>
</feature>
<reference evidence="3 4" key="1">
    <citation type="submission" date="2015-12" db="EMBL/GenBank/DDBJ databases">
        <title>Genome sequence of the marine Rhodobacteraceae strain O3.65, Candidatus Tritonibacter horizontis.</title>
        <authorList>
            <person name="Poehlein A."/>
            <person name="Giebel H.A."/>
            <person name="Voget S."/>
            <person name="Brinkhoff T."/>
        </authorList>
    </citation>
    <scope>NUCLEOTIDE SEQUENCE [LARGE SCALE GENOMIC DNA]</scope>
    <source>
        <strain evidence="3 4">O3.65</strain>
    </source>
</reference>
<dbReference type="InterPro" id="IPR000209">
    <property type="entry name" value="Peptidase_S8/S53_dom"/>
</dbReference>
<dbReference type="CDD" id="cd04847">
    <property type="entry name" value="Peptidases_S8_Subtilisin_like_2"/>
    <property type="match status" value="1"/>
</dbReference>
<feature type="region of interest" description="Disordered" evidence="1">
    <location>
        <begin position="1"/>
        <end position="67"/>
    </location>
</feature>
<dbReference type="InterPro" id="IPR034074">
    <property type="entry name" value="Y4bN_pept_dom"/>
</dbReference>
<dbReference type="Proteomes" id="UP000068382">
    <property type="component" value="Unassembled WGS sequence"/>
</dbReference>
<feature type="compositionally biased region" description="Basic and acidic residues" evidence="1">
    <location>
        <begin position="719"/>
        <end position="728"/>
    </location>
</feature>
<protein>
    <recommendedName>
        <fullName evidence="2">Peptidase S8/S53 domain-containing protein</fullName>
    </recommendedName>
</protein>
<organism evidence="3 4">
    <name type="scientific">Tritonibacter horizontis</name>
    <dbReference type="NCBI Taxonomy" id="1768241"/>
    <lineage>
        <taxon>Bacteria</taxon>
        <taxon>Pseudomonadati</taxon>
        <taxon>Pseudomonadota</taxon>
        <taxon>Alphaproteobacteria</taxon>
        <taxon>Rhodobacterales</taxon>
        <taxon>Paracoccaceae</taxon>
        <taxon>Tritonibacter</taxon>
    </lineage>
</organism>
<comment type="caution">
    <text evidence="3">The sequence shown here is derived from an EMBL/GenBank/DDBJ whole genome shotgun (WGS) entry which is preliminary data.</text>
</comment>
<feature type="compositionally biased region" description="Basic and acidic residues" evidence="1">
    <location>
        <begin position="12"/>
        <end position="25"/>
    </location>
</feature>
<dbReference type="OrthoDB" id="9768989at2"/>